<dbReference type="PaxDb" id="3880-AES76880"/>
<dbReference type="EnsemblPlants" id="AES76880">
    <property type="protein sequence ID" value="AES76880"/>
    <property type="gene ID" value="MTR_6g088360"/>
</dbReference>
<dbReference type="Proteomes" id="UP000002051">
    <property type="component" value="Chromosome 6"/>
</dbReference>
<reference evidence="2" key="3">
    <citation type="submission" date="2015-04" db="UniProtKB">
        <authorList>
            <consortium name="EnsemblPlants"/>
        </authorList>
    </citation>
    <scope>IDENTIFICATION</scope>
    <source>
        <strain evidence="2">cv. Jemalong A17</strain>
    </source>
</reference>
<dbReference type="HOGENOM" id="CLU_2577505_0_0_1"/>
<evidence type="ECO:0000313" key="2">
    <source>
        <dbReference type="EnsemblPlants" id="AES76880"/>
    </source>
</evidence>
<gene>
    <name evidence="1" type="ordered locus">MTR_6g088360</name>
</gene>
<sequence>MLTSPLVYDLGGSTAIKDNEDESLTIPVFTLHRGFLSLSFIQKHKLSREYDECQRHLRRRAMMGEKIAITICYENQCYEEY</sequence>
<name>G7KPU8_MEDTR</name>
<evidence type="ECO:0000313" key="3">
    <source>
        <dbReference type="Proteomes" id="UP000002051"/>
    </source>
</evidence>
<keyword evidence="3" id="KW-1185">Reference proteome</keyword>
<dbReference type="EMBL" id="CM001222">
    <property type="protein sequence ID" value="AES76880.1"/>
    <property type="molecule type" value="Genomic_DNA"/>
</dbReference>
<reference evidence="1 3" key="2">
    <citation type="journal article" date="2014" name="BMC Genomics">
        <title>An improved genome release (version Mt4.0) for the model legume Medicago truncatula.</title>
        <authorList>
            <person name="Tang H."/>
            <person name="Krishnakumar V."/>
            <person name="Bidwell S."/>
            <person name="Rosen B."/>
            <person name="Chan A."/>
            <person name="Zhou S."/>
            <person name="Gentzbittel L."/>
            <person name="Childs K.L."/>
            <person name="Yandell M."/>
            <person name="Gundlach H."/>
            <person name="Mayer K.F."/>
            <person name="Schwartz D.C."/>
            <person name="Town C.D."/>
        </authorList>
    </citation>
    <scope>GENOME REANNOTATION</scope>
    <source>
        <strain evidence="2 3">cv. Jemalong A17</strain>
    </source>
</reference>
<dbReference type="AlphaFoldDB" id="G7KPU8"/>
<proteinExistence type="predicted"/>
<evidence type="ECO:0000313" key="1">
    <source>
        <dbReference type="EMBL" id="AES76880.1"/>
    </source>
</evidence>
<organism evidence="1 3">
    <name type="scientific">Medicago truncatula</name>
    <name type="common">Barrel medic</name>
    <name type="synonym">Medicago tribuloides</name>
    <dbReference type="NCBI Taxonomy" id="3880"/>
    <lineage>
        <taxon>Eukaryota</taxon>
        <taxon>Viridiplantae</taxon>
        <taxon>Streptophyta</taxon>
        <taxon>Embryophyta</taxon>
        <taxon>Tracheophyta</taxon>
        <taxon>Spermatophyta</taxon>
        <taxon>Magnoliopsida</taxon>
        <taxon>eudicotyledons</taxon>
        <taxon>Gunneridae</taxon>
        <taxon>Pentapetalae</taxon>
        <taxon>rosids</taxon>
        <taxon>fabids</taxon>
        <taxon>Fabales</taxon>
        <taxon>Fabaceae</taxon>
        <taxon>Papilionoideae</taxon>
        <taxon>50 kb inversion clade</taxon>
        <taxon>NPAAA clade</taxon>
        <taxon>Hologalegina</taxon>
        <taxon>IRL clade</taxon>
        <taxon>Trifolieae</taxon>
        <taxon>Medicago</taxon>
    </lineage>
</organism>
<protein>
    <submittedName>
        <fullName evidence="1 2">Uncharacterized protein</fullName>
    </submittedName>
</protein>
<accession>G7KPU8</accession>
<reference evidence="1 3" key="1">
    <citation type="journal article" date="2011" name="Nature">
        <title>The Medicago genome provides insight into the evolution of rhizobial symbioses.</title>
        <authorList>
            <person name="Young N.D."/>
            <person name="Debelle F."/>
            <person name="Oldroyd G.E."/>
            <person name="Geurts R."/>
            <person name="Cannon S.B."/>
            <person name="Udvardi M.K."/>
            <person name="Benedito V.A."/>
            <person name="Mayer K.F."/>
            <person name="Gouzy J."/>
            <person name="Schoof H."/>
            <person name="Van de Peer Y."/>
            <person name="Proost S."/>
            <person name="Cook D.R."/>
            <person name="Meyers B.C."/>
            <person name="Spannagl M."/>
            <person name="Cheung F."/>
            <person name="De Mita S."/>
            <person name="Krishnakumar V."/>
            <person name="Gundlach H."/>
            <person name="Zhou S."/>
            <person name="Mudge J."/>
            <person name="Bharti A.K."/>
            <person name="Murray J.D."/>
            <person name="Naoumkina M.A."/>
            <person name="Rosen B."/>
            <person name="Silverstein K.A."/>
            <person name="Tang H."/>
            <person name="Rombauts S."/>
            <person name="Zhao P.X."/>
            <person name="Zhou P."/>
            <person name="Barbe V."/>
            <person name="Bardou P."/>
            <person name="Bechner M."/>
            <person name="Bellec A."/>
            <person name="Berger A."/>
            <person name="Berges H."/>
            <person name="Bidwell S."/>
            <person name="Bisseling T."/>
            <person name="Choisne N."/>
            <person name="Couloux A."/>
            <person name="Denny R."/>
            <person name="Deshpande S."/>
            <person name="Dai X."/>
            <person name="Doyle J.J."/>
            <person name="Dudez A.M."/>
            <person name="Farmer A.D."/>
            <person name="Fouteau S."/>
            <person name="Franken C."/>
            <person name="Gibelin C."/>
            <person name="Gish J."/>
            <person name="Goldstein S."/>
            <person name="Gonzalez A.J."/>
            <person name="Green P.J."/>
            <person name="Hallab A."/>
            <person name="Hartog M."/>
            <person name="Hua A."/>
            <person name="Humphray S.J."/>
            <person name="Jeong D.H."/>
            <person name="Jing Y."/>
            <person name="Jocker A."/>
            <person name="Kenton S.M."/>
            <person name="Kim D.J."/>
            <person name="Klee K."/>
            <person name="Lai H."/>
            <person name="Lang C."/>
            <person name="Lin S."/>
            <person name="Macmil S.L."/>
            <person name="Magdelenat G."/>
            <person name="Matthews L."/>
            <person name="McCorrison J."/>
            <person name="Monaghan E.L."/>
            <person name="Mun J.H."/>
            <person name="Najar F.Z."/>
            <person name="Nicholson C."/>
            <person name="Noirot C."/>
            <person name="O'Bleness M."/>
            <person name="Paule C.R."/>
            <person name="Poulain J."/>
            <person name="Prion F."/>
            <person name="Qin B."/>
            <person name="Qu C."/>
            <person name="Retzel E.F."/>
            <person name="Riddle C."/>
            <person name="Sallet E."/>
            <person name="Samain S."/>
            <person name="Samson N."/>
            <person name="Sanders I."/>
            <person name="Saurat O."/>
            <person name="Scarpelli C."/>
            <person name="Schiex T."/>
            <person name="Segurens B."/>
            <person name="Severin A.J."/>
            <person name="Sherrier D.J."/>
            <person name="Shi R."/>
            <person name="Sims S."/>
            <person name="Singer S.R."/>
            <person name="Sinharoy S."/>
            <person name="Sterck L."/>
            <person name="Viollet A."/>
            <person name="Wang B.B."/>
            <person name="Wang K."/>
            <person name="Wang M."/>
            <person name="Wang X."/>
            <person name="Warfsmann J."/>
            <person name="Weissenbach J."/>
            <person name="White D.D."/>
            <person name="White J.D."/>
            <person name="Wiley G.B."/>
            <person name="Wincker P."/>
            <person name="Xing Y."/>
            <person name="Yang L."/>
            <person name="Yao Z."/>
            <person name="Ying F."/>
            <person name="Zhai J."/>
            <person name="Zhou L."/>
            <person name="Zuber A."/>
            <person name="Denarie J."/>
            <person name="Dixon R.A."/>
            <person name="May G.D."/>
            <person name="Schwartz D.C."/>
            <person name="Rogers J."/>
            <person name="Quetier F."/>
            <person name="Town C.D."/>
            <person name="Roe B.A."/>
        </authorList>
    </citation>
    <scope>NUCLEOTIDE SEQUENCE [LARGE SCALE GENOMIC DNA]</scope>
    <source>
        <strain evidence="1">A17</strain>
        <strain evidence="2 3">cv. Jemalong A17</strain>
    </source>
</reference>